<feature type="domain" description="HD" evidence="10">
    <location>
        <begin position="273"/>
        <end position="337"/>
    </location>
</feature>
<accession>A0A0S1SJF3</accession>
<evidence type="ECO:0000256" key="4">
    <source>
        <dbReference type="ARBA" id="ARBA00022695"/>
    </source>
</evidence>
<evidence type="ECO:0000256" key="3">
    <source>
        <dbReference type="ARBA" id="ARBA00022694"/>
    </source>
</evidence>
<dbReference type="InterPro" id="IPR043519">
    <property type="entry name" value="NT_sf"/>
</dbReference>
<dbReference type="AlphaFoldDB" id="A0A0S1SHH5"/>
<dbReference type="GO" id="GO:0008033">
    <property type="term" value="P:tRNA processing"/>
    <property type="evidence" value="ECO:0007669"/>
    <property type="project" value="UniProtKB-KW"/>
</dbReference>
<dbReference type="Pfam" id="PF01743">
    <property type="entry name" value="PolyA_pol"/>
    <property type="match status" value="1"/>
</dbReference>
<dbReference type="InterPro" id="IPR032828">
    <property type="entry name" value="PolyA_RNA-bd"/>
</dbReference>
<evidence type="ECO:0000259" key="9">
    <source>
        <dbReference type="Pfam" id="PF01743"/>
    </source>
</evidence>
<dbReference type="PANTHER" id="PTHR46173:SF1">
    <property type="entry name" value="CCA TRNA NUCLEOTIDYLTRANSFERASE 1, MITOCHONDRIAL"/>
    <property type="match status" value="1"/>
</dbReference>
<keyword evidence="4 12" id="KW-0548">Nucleotidyltransferase</keyword>
<dbReference type="Proteomes" id="UP000069135">
    <property type="component" value="Chromosome"/>
</dbReference>
<evidence type="ECO:0000313" key="12">
    <source>
        <dbReference type="EMBL" id="ALM13097.1"/>
    </source>
</evidence>
<accession>A0A0S1SHH5</accession>
<evidence type="ECO:0000256" key="6">
    <source>
        <dbReference type="ARBA" id="ARBA00022741"/>
    </source>
</evidence>
<evidence type="ECO:0000256" key="2">
    <source>
        <dbReference type="ARBA" id="ARBA00022679"/>
    </source>
</evidence>
<keyword evidence="6" id="KW-0547">Nucleotide-binding</keyword>
<feature type="domain" description="tRNA nucleotidyltransferase/poly(A) polymerase RNA and SrmB- binding" evidence="11">
    <location>
        <begin position="186"/>
        <end position="241"/>
    </location>
</feature>
<evidence type="ECO:0000256" key="1">
    <source>
        <dbReference type="ARBA" id="ARBA00001946"/>
    </source>
</evidence>
<gene>
    <name evidence="12" type="ORF">PeribacterD1_0404</name>
</gene>
<dbReference type="Gene3D" id="3.30.460.10">
    <property type="entry name" value="Beta Polymerase, domain 2"/>
    <property type="match status" value="1"/>
</dbReference>
<evidence type="ECO:0000256" key="8">
    <source>
        <dbReference type="RuleBase" id="RU003953"/>
    </source>
</evidence>
<dbReference type="KEGG" id="prf:PeribacterA2_0404"/>
<dbReference type="SUPFAM" id="SSF81301">
    <property type="entry name" value="Nucleotidyltransferase"/>
    <property type="match status" value="1"/>
</dbReference>
<dbReference type="Pfam" id="PF01966">
    <property type="entry name" value="HD"/>
    <property type="match status" value="1"/>
</dbReference>
<dbReference type="Gene3D" id="1.10.3090.10">
    <property type="entry name" value="cca-adding enzyme, domain 2"/>
    <property type="match status" value="1"/>
</dbReference>
<name>A0A0S1SHH5_9BACT</name>
<protein>
    <submittedName>
        <fullName evidence="12">Polynucleotide adenylyltransferase/metal dependent phosphohydrolase</fullName>
    </submittedName>
</protein>
<reference evidence="12 13" key="2">
    <citation type="journal article" date="2016" name="PeerJ">
        <title>Analysis of five complete genome sequences for members of the class Peribacteria in the recently recognized Peregrinibacteria bacterial phylum.</title>
        <authorList>
            <person name="Anantharaman K."/>
            <person name="Brown C.T."/>
            <person name="Burstein D."/>
            <person name="Castelle C.J."/>
            <person name="Probst A.J."/>
            <person name="Thomas B.C."/>
            <person name="Williams K.H."/>
            <person name="Banfield J.F."/>
        </authorList>
    </citation>
    <scope>NUCLEOTIDE SEQUENCE [LARGE SCALE GENOMIC DNA]</scope>
    <source>
        <strain evidence="12">RIFOXYD1_FULL_PER-ii_59_16</strain>
    </source>
</reference>
<dbReference type="InterPro" id="IPR050264">
    <property type="entry name" value="Bact_CCA-adding_enz_type3_sf"/>
</dbReference>
<organism evidence="12 13">
    <name type="scientific">Candidatus Peribacter riflensis</name>
    <dbReference type="NCBI Taxonomy" id="1735162"/>
    <lineage>
        <taxon>Bacteria</taxon>
        <taxon>Candidatus Peregrinibacteriota</taxon>
        <taxon>Candidatus Peribacteria</taxon>
        <taxon>Candidatus Peribacterales</taxon>
        <taxon>Candidatus Peribacteraceae</taxon>
        <taxon>Candidatus Peribacter</taxon>
    </lineage>
</organism>
<dbReference type="CDD" id="cd05398">
    <property type="entry name" value="NT_ClassII-CCAase"/>
    <property type="match status" value="1"/>
</dbReference>
<keyword evidence="7" id="KW-0460">Magnesium</keyword>
<evidence type="ECO:0000259" key="11">
    <source>
        <dbReference type="Pfam" id="PF12627"/>
    </source>
</evidence>
<dbReference type="InterPro" id="IPR006674">
    <property type="entry name" value="HD_domain"/>
</dbReference>
<evidence type="ECO:0000313" key="13">
    <source>
        <dbReference type="Proteomes" id="UP000069135"/>
    </source>
</evidence>
<dbReference type="GO" id="GO:0000166">
    <property type="term" value="F:nucleotide binding"/>
    <property type="evidence" value="ECO:0007669"/>
    <property type="project" value="UniProtKB-KW"/>
</dbReference>
<dbReference type="SUPFAM" id="SSF81891">
    <property type="entry name" value="Poly A polymerase C-terminal region-like"/>
    <property type="match status" value="1"/>
</dbReference>
<reference evidence="13" key="1">
    <citation type="submission" date="2015-10" db="EMBL/GenBank/DDBJ databases">
        <title>Analysis of five complete genome sequences for members of the class Peribacteria in the recently recognized Peregrinibacteria bacterial phylum.</title>
        <authorList>
            <person name="Anantharaman K."/>
            <person name="Brown C.T."/>
            <person name="Burstein D."/>
            <person name="Castelle C.J."/>
            <person name="Probst A.J."/>
            <person name="Thomas B.C."/>
            <person name="Williams K.H."/>
            <person name="Banfield J.F."/>
        </authorList>
    </citation>
    <scope>NUCLEOTIDE SEQUENCE [LARGE SCALE GENOMIC DNA]</scope>
</reference>
<comment type="similarity">
    <text evidence="8">Belongs to the tRNA nucleotidyltransferase/poly(A) polymerase family.</text>
</comment>
<feature type="domain" description="Poly A polymerase head" evidence="9">
    <location>
        <begin position="35"/>
        <end position="155"/>
    </location>
</feature>
<evidence type="ECO:0000256" key="7">
    <source>
        <dbReference type="ARBA" id="ARBA00022842"/>
    </source>
</evidence>
<dbReference type="PANTHER" id="PTHR46173">
    <property type="entry name" value="CCA TRNA NUCLEOTIDYLTRANSFERASE 1, MITOCHONDRIAL"/>
    <property type="match status" value="1"/>
</dbReference>
<sequence>MPIAKDIAAKTLATKQGEVAYQIVEKLTDAGFDTWWVGGGVRDMALGGFPLDIDIATEALPDQVRSLFPNTVGSTGEQFGSVIVRIKGLNMEVTTFREDDEVSDGRHPESVVFGKREQDAKRRDITINALYWNPISREWYDPFNGEADLKERLIRFIGDPAVRIKHDALRLLRVVRFRALINGQYHPETYRALTAQAKNIETLSGSRALRELEKMLSGPHPDRAFEDLWETRILSDLIPELYACKGIAQPQEYHHEGDVWDHTMMALKAFLPEHGLDVRFALLFHDIGKAVTFKTKERIRFDEHAPVSADLADQALHRLQATGNRIRKVHWLIAHHMMMGFFAEMNAERKSHWYFHPWFHELLELFWLDIAGTDPQDYTLYGSILQDYNRFLNEHPRPPKQLLSGEEIMEILGLAPGEKVGQVIAALHEAQISGEVTKKSEAREFIIRMKK</sequence>
<accession>A0A0S1SRJ6</accession>
<accession>A0A0S1SHP3</accession>
<keyword evidence="12" id="KW-0378">Hydrolase</keyword>
<keyword evidence="3" id="KW-0819">tRNA processing</keyword>
<dbReference type="GO" id="GO:0016787">
    <property type="term" value="F:hydrolase activity"/>
    <property type="evidence" value="ECO:0007669"/>
    <property type="project" value="UniProtKB-KW"/>
</dbReference>
<dbReference type="GO" id="GO:0000049">
    <property type="term" value="F:tRNA binding"/>
    <property type="evidence" value="ECO:0007669"/>
    <property type="project" value="TreeGrafter"/>
</dbReference>
<evidence type="ECO:0000259" key="10">
    <source>
        <dbReference type="Pfam" id="PF01966"/>
    </source>
</evidence>
<dbReference type="InterPro" id="IPR002646">
    <property type="entry name" value="PolA_pol_head_dom"/>
</dbReference>
<dbReference type="EMBL" id="CP013065">
    <property type="protein sequence ID" value="ALM13097.1"/>
    <property type="molecule type" value="Genomic_DNA"/>
</dbReference>
<accession>A0A0S1SVQ5</accession>
<keyword evidence="8" id="KW-0694">RNA-binding</keyword>
<proteinExistence type="inferred from homology"/>
<evidence type="ECO:0000256" key="5">
    <source>
        <dbReference type="ARBA" id="ARBA00022723"/>
    </source>
</evidence>
<keyword evidence="2 8" id="KW-0808">Transferase</keyword>
<comment type="cofactor">
    <cofactor evidence="1">
        <name>Mg(2+)</name>
        <dbReference type="ChEBI" id="CHEBI:18420"/>
    </cofactor>
</comment>
<dbReference type="STRING" id="1735162.PeribacterB2_0404"/>
<dbReference type="Pfam" id="PF12627">
    <property type="entry name" value="PolyA_pol_RNAbd"/>
    <property type="match status" value="1"/>
</dbReference>
<dbReference type="GO" id="GO:0046872">
    <property type="term" value="F:metal ion binding"/>
    <property type="evidence" value="ECO:0007669"/>
    <property type="project" value="UniProtKB-KW"/>
</dbReference>
<dbReference type="GO" id="GO:0016779">
    <property type="term" value="F:nucleotidyltransferase activity"/>
    <property type="evidence" value="ECO:0007669"/>
    <property type="project" value="UniProtKB-KW"/>
</dbReference>
<keyword evidence="5" id="KW-0479">Metal-binding</keyword>